<dbReference type="GO" id="GO:0017056">
    <property type="term" value="F:structural constituent of nuclear pore"/>
    <property type="evidence" value="ECO:0007669"/>
    <property type="project" value="InterPro"/>
</dbReference>
<reference evidence="10 11" key="1">
    <citation type="submission" date="2019-09" db="EMBL/GenBank/DDBJ databases">
        <title>Bird 10,000 Genomes (B10K) Project - Family phase.</title>
        <authorList>
            <person name="Zhang G."/>
        </authorList>
    </citation>
    <scope>NUCLEOTIDE SEQUENCE [LARGE SCALE GENOMIC DNA]</scope>
    <source>
        <strain evidence="10">B10K-DU-029-75</strain>
    </source>
</reference>
<dbReference type="AlphaFoldDB" id="A0A7K6VHU2"/>
<evidence type="ECO:0000256" key="9">
    <source>
        <dbReference type="SAM" id="MobiDB-lite"/>
    </source>
</evidence>
<dbReference type="GO" id="GO:0005643">
    <property type="term" value="C:nuclear pore"/>
    <property type="evidence" value="ECO:0007669"/>
    <property type="project" value="UniProtKB-SubCell"/>
</dbReference>
<evidence type="ECO:0000256" key="7">
    <source>
        <dbReference type="ARBA" id="ARBA00023242"/>
    </source>
</evidence>
<protein>
    <submittedName>
        <fullName evidence="10">NUP58 protein</fullName>
    </submittedName>
</protein>
<evidence type="ECO:0000256" key="3">
    <source>
        <dbReference type="ARBA" id="ARBA00022816"/>
    </source>
</evidence>
<evidence type="ECO:0000256" key="2">
    <source>
        <dbReference type="ARBA" id="ARBA00022448"/>
    </source>
</evidence>
<keyword evidence="3" id="KW-0509">mRNA transport</keyword>
<dbReference type="GO" id="GO:0015031">
    <property type="term" value="P:protein transport"/>
    <property type="evidence" value="ECO:0007669"/>
    <property type="project" value="UniProtKB-KW"/>
</dbReference>
<sequence>SSTGGLNFGTLGSTTATATTTTPSLGFGSGLFGSKSTTGFTLGSTSTECSTDFGFLLGTPATTSAATTGFSLGFNKPAGSATPFALPVTSTSAGGLSLSSALTSTPAAGSTGFTLNLGGTTAPTTTASTGLSLGGALAGLGGSLFQNTSTAATGLGQNALGLTLGTTAAPSSTANEGLGGIDFSSSSDKKSKDSKALKDENLPPVICQDVENLQKFVKEQKQVQEEISRMSSKAMLKVQEDIKALKQLLSVVASGLQRNILNIDKLKVETAQELKNAEIALRTQKTPPGLQHENTAPADYFRILVEQFEVQLQQYRQQIEELENHLATQANNSHITPQDLSMAMQKIYQTFVALAAQLQSIHENVKMLKDQYLGYRKSFLGDAMDVFEARRTEAKKWQSAPRVTTGPTPFSNIPNAAAVAMAATLTQQQQPATGPQPSLGVSFGTPFGSGIGTGLQSSGLGSSSLGGFGSSSAFGSSATGASSFGFGTTSKPSGSLSAGFGSSTTSGFNFSNPGITASAGLTFGVSNPASAGFGTGGQLLQLKKPPAGNKRGKR</sequence>
<evidence type="ECO:0000313" key="10">
    <source>
        <dbReference type="EMBL" id="NWX34259.1"/>
    </source>
</evidence>
<dbReference type="Pfam" id="PF15967">
    <property type="entry name" value="Nucleoporin_FG2"/>
    <property type="match status" value="1"/>
</dbReference>
<keyword evidence="2" id="KW-0813">Transport</keyword>
<accession>A0A7K6VHU2</accession>
<keyword evidence="11" id="KW-1185">Reference proteome</keyword>
<feature type="compositionally biased region" description="Basic and acidic residues" evidence="9">
    <location>
        <begin position="187"/>
        <end position="197"/>
    </location>
</feature>
<dbReference type="OrthoDB" id="2538017at2759"/>
<dbReference type="EMBL" id="VZRX01016751">
    <property type="protein sequence ID" value="NWX34259.1"/>
    <property type="molecule type" value="Genomic_DNA"/>
</dbReference>
<feature type="non-terminal residue" evidence="10">
    <location>
        <position position="1"/>
    </location>
</feature>
<evidence type="ECO:0000256" key="8">
    <source>
        <dbReference type="SAM" id="Coils"/>
    </source>
</evidence>
<evidence type="ECO:0000256" key="5">
    <source>
        <dbReference type="ARBA" id="ARBA00023010"/>
    </source>
</evidence>
<feature type="non-terminal residue" evidence="10">
    <location>
        <position position="554"/>
    </location>
</feature>
<dbReference type="GO" id="GO:0008139">
    <property type="term" value="F:nuclear localization sequence binding"/>
    <property type="evidence" value="ECO:0007669"/>
    <property type="project" value="InterPro"/>
</dbReference>
<keyword evidence="8" id="KW-0175">Coiled coil</keyword>
<evidence type="ECO:0000256" key="1">
    <source>
        <dbReference type="ARBA" id="ARBA00004567"/>
    </source>
</evidence>
<dbReference type="Gene3D" id="6.10.140.1350">
    <property type="match status" value="1"/>
</dbReference>
<name>A0A7K6VHU2_9PASS</name>
<dbReference type="PANTHER" id="PTHR13437">
    <property type="entry name" value="NUCLEOPORIN P58/P45 NUCLEOPORIN-LIKE PROTEIN 1"/>
    <property type="match status" value="1"/>
</dbReference>
<keyword evidence="4" id="KW-0653">Protein transport</keyword>
<comment type="subcellular location">
    <subcellularLocation>
        <location evidence="1">Nucleus</location>
        <location evidence="1">Nuclear pore complex</location>
    </subcellularLocation>
</comment>
<feature type="region of interest" description="Disordered" evidence="9">
    <location>
        <begin position="532"/>
        <end position="554"/>
    </location>
</feature>
<comment type="caution">
    <text evidence="10">The sequence shown here is derived from an EMBL/GenBank/DDBJ whole genome shotgun (WGS) entry which is preliminary data.</text>
</comment>
<proteinExistence type="predicted"/>
<organism evidence="10 11">
    <name type="scientific">Notiomystis cincta</name>
    <dbReference type="NCBI Taxonomy" id="366454"/>
    <lineage>
        <taxon>Eukaryota</taxon>
        <taxon>Metazoa</taxon>
        <taxon>Chordata</taxon>
        <taxon>Craniata</taxon>
        <taxon>Vertebrata</taxon>
        <taxon>Euteleostomi</taxon>
        <taxon>Archelosauria</taxon>
        <taxon>Archosauria</taxon>
        <taxon>Dinosauria</taxon>
        <taxon>Saurischia</taxon>
        <taxon>Theropoda</taxon>
        <taxon>Coelurosauria</taxon>
        <taxon>Aves</taxon>
        <taxon>Neognathae</taxon>
        <taxon>Neoaves</taxon>
        <taxon>Telluraves</taxon>
        <taxon>Australaves</taxon>
        <taxon>Passeriformes</taxon>
        <taxon>Notiomystidae</taxon>
        <taxon>Notiomystis</taxon>
    </lineage>
</organism>
<evidence type="ECO:0000256" key="6">
    <source>
        <dbReference type="ARBA" id="ARBA00023132"/>
    </source>
</evidence>
<keyword evidence="7" id="KW-0539">Nucleus</keyword>
<feature type="coiled-coil region" evidence="8">
    <location>
        <begin position="305"/>
        <end position="332"/>
    </location>
</feature>
<dbReference type="GO" id="GO:0051028">
    <property type="term" value="P:mRNA transport"/>
    <property type="evidence" value="ECO:0007669"/>
    <property type="project" value="UniProtKB-KW"/>
</dbReference>
<keyword evidence="5" id="KW-0811">Translocation</keyword>
<keyword evidence="6" id="KW-0906">Nuclear pore complex</keyword>
<gene>
    <name evidence="10" type="primary">Nup58</name>
    <name evidence="10" type="ORF">NOTCIN_R02437</name>
</gene>
<evidence type="ECO:0000256" key="4">
    <source>
        <dbReference type="ARBA" id="ARBA00022927"/>
    </source>
</evidence>
<dbReference type="PANTHER" id="PTHR13437:SF2">
    <property type="entry name" value="NUCLEOPORIN P58_P45"/>
    <property type="match status" value="1"/>
</dbReference>
<dbReference type="Proteomes" id="UP000579558">
    <property type="component" value="Unassembled WGS sequence"/>
</dbReference>
<feature type="region of interest" description="Disordered" evidence="9">
    <location>
        <begin position="175"/>
        <end position="197"/>
    </location>
</feature>
<evidence type="ECO:0000313" key="11">
    <source>
        <dbReference type="Proteomes" id="UP000579558"/>
    </source>
</evidence>
<dbReference type="InterPro" id="IPR024882">
    <property type="entry name" value="NUP58/p45/49"/>
</dbReference>